<dbReference type="PANTHER" id="PTHR30419:SF8">
    <property type="entry name" value="NITROGEN ASSIMILATION TRANSCRIPTIONAL ACTIVATOR-RELATED"/>
    <property type="match status" value="1"/>
</dbReference>
<dbReference type="InterPro" id="IPR036390">
    <property type="entry name" value="WH_DNA-bd_sf"/>
</dbReference>
<sequence length="313" mass="35404">MAKIDQYLRSNLKLRHLQLLVTLDEFRHIGKAANYLNVTQPAISKTLADFEEGLNVRLFDRTTRGMLPTEAGVCLVKHAKKILNEIAFARDELVAISEGRATRIAIGLLPAVSLSILPNFVARVENEMISTSISAREGSSDVLLSLLRTGELDVMIGNLTAKPLGIEFRTKHLYKDPIVVVVKKGHPLIEKQELDWKDLSNFPMVLPPEFATTRNVIEEFLLFNRVNLSRRYVESLSTLTNIGVLQETESIGFLSRQVAEYFKKANLVDILPLNMKNIYIDIGLVWYAERKLTPSQQNIIFMLEETVNKSNLK</sequence>
<dbReference type="Gene3D" id="1.10.10.10">
    <property type="entry name" value="Winged helix-like DNA-binding domain superfamily/Winged helix DNA-binding domain"/>
    <property type="match status" value="1"/>
</dbReference>
<evidence type="ECO:0000256" key="3">
    <source>
        <dbReference type="ARBA" id="ARBA00023125"/>
    </source>
</evidence>
<dbReference type="Proteomes" id="UP000245977">
    <property type="component" value="Chromosome"/>
</dbReference>
<dbReference type="PROSITE" id="PS50931">
    <property type="entry name" value="HTH_LYSR"/>
    <property type="match status" value="1"/>
</dbReference>
<organism evidence="6 7">
    <name type="scientific">Acinetobacter defluvii</name>
    <dbReference type="NCBI Taxonomy" id="1871111"/>
    <lineage>
        <taxon>Bacteria</taxon>
        <taxon>Pseudomonadati</taxon>
        <taxon>Pseudomonadota</taxon>
        <taxon>Gammaproteobacteria</taxon>
        <taxon>Moraxellales</taxon>
        <taxon>Moraxellaceae</taxon>
        <taxon>Acinetobacter</taxon>
    </lineage>
</organism>
<dbReference type="GO" id="GO:0003700">
    <property type="term" value="F:DNA-binding transcription factor activity"/>
    <property type="evidence" value="ECO:0007669"/>
    <property type="project" value="InterPro"/>
</dbReference>
<dbReference type="GO" id="GO:0005829">
    <property type="term" value="C:cytosol"/>
    <property type="evidence" value="ECO:0007669"/>
    <property type="project" value="TreeGrafter"/>
</dbReference>
<dbReference type="GO" id="GO:0003677">
    <property type="term" value="F:DNA binding"/>
    <property type="evidence" value="ECO:0007669"/>
    <property type="project" value="UniProtKB-KW"/>
</dbReference>
<dbReference type="FunFam" id="1.10.10.10:FF:000001">
    <property type="entry name" value="LysR family transcriptional regulator"/>
    <property type="match status" value="1"/>
</dbReference>
<dbReference type="EMBL" id="CP029397">
    <property type="protein sequence ID" value="AWL29997.1"/>
    <property type="molecule type" value="Genomic_DNA"/>
</dbReference>
<name>A0A2S2FG91_9GAMM</name>
<protein>
    <submittedName>
        <fullName evidence="6">LysR family transcriptional regulator</fullName>
    </submittedName>
</protein>
<feature type="domain" description="HTH lysR-type" evidence="5">
    <location>
        <begin position="12"/>
        <end position="69"/>
    </location>
</feature>
<dbReference type="KEGG" id="adv:DJ533_16205"/>
<evidence type="ECO:0000313" key="7">
    <source>
        <dbReference type="Proteomes" id="UP000245977"/>
    </source>
</evidence>
<keyword evidence="4" id="KW-0804">Transcription</keyword>
<keyword evidence="3" id="KW-0238">DNA-binding</keyword>
<proteinExistence type="inferred from homology"/>
<evidence type="ECO:0000313" key="6">
    <source>
        <dbReference type="EMBL" id="AWL29997.1"/>
    </source>
</evidence>
<dbReference type="InterPro" id="IPR050950">
    <property type="entry name" value="HTH-type_LysR_regulators"/>
</dbReference>
<evidence type="ECO:0000256" key="1">
    <source>
        <dbReference type="ARBA" id="ARBA00009437"/>
    </source>
</evidence>
<gene>
    <name evidence="6" type="ORF">DJ533_16205</name>
</gene>
<dbReference type="RefSeq" id="WP_065993507.1">
    <property type="nucleotide sequence ID" value="NZ_CP029397.2"/>
</dbReference>
<dbReference type="Pfam" id="PF00126">
    <property type="entry name" value="HTH_1"/>
    <property type="match status" value="1"/>
</dbReference>
<dbReference type="PANTHER" id="PTHR30419">
    <property type="entry name" value="HTH-TYPE TRANSCRIPTIONAL REGULATOR YBHD"/>
    <property type="match status" value="1"/>
</dbReference>
<dbReference type="STRING" id="1871111.GCA_001704615_02647"/>
<comment type="similarity">
    <text evidence="1">Belongs to the LysR transcriptional regulatory family.</text>
</comment>
<accession>A0A2S2FG91</accession>
<dbReference type="PRINTS" id="PR00039">
    <property type="entry name" value="HTHLYSR"/>
</dbReference>
<evidence type="ECO:0000259" key="5">
    <source>
        <dbReference type="PROSITE" id="PS50931"/>
    </source>
</evidence>
<keyword evidence="7" id="KW-1185">Reference proteome</keyword>
<dbReference type="AlphaFoldDB" id="A0A2S2FG91"/>
<dbReference type="InterPro" id="IPR036388">
    <property type="entry name" value="WH-like_DNA-bd_sf"/>
</dbReference>
<keyword evidence="2" id="KW-0805">Transcription regulation</keyword>
<dbReference type="Pfam" id="PF03466">
    <property type="entry name" value="LysR_substrate"/>
    <property type="match status" value="1"/>
</dbReference>
<evidence type="ECO:0000256" key="2">
    <source>
        <dbReference type="ARBA" id="ARBA00023015"/>
    </source>
</evidence>
<dbReference type="SUPFAM" id="SSF53850">
    <property type="entry name" value="Periplasmic binding protein-like II"/>
    <property type="match status" value="1"/>
</dbReference>
<evidence type="ECO:0000256" key="4">
    <source>
        <dbReference type="ARBA" id="ARBA00023163"/>
    </source>
</evidence>
<reference evidence="6" key="1">
    <citation type="submission" date="2019-08" db="EMBL/GenBank/DDBJ databases">
        <title>The complete genome of Acinetobacter defluvii strain WCHAD010030.</title>
        <authorList>
            <person name="Hu Y."/>
            <person name="Qin J."/>
            <person name="Feng Y."/>
            <person name="Zong Z."/>
        </authorList>
    </citation>
    <scope>NUCLEOTIDE SEQUENCE</scope>
    <source>
        <strain evidence="6">WCHA30</strain>
    </source>
</reference>
<dbReference type="OrthoDB" id="8479357at2"/>
<dbReference type="SUPFAM" id="SSF46785">
    <property type="entry name" value="Winged helix' DNA-binding domain"/>
    <property type="match status" value="1"/>
</dbReference>
<dbReference type="Gene3D" id="3.40.190.10">
    <property type="entry name" value="Periplasmic binding protein-like II"/>
    <property type="match status" value="2"/>
</dbReference>
<dbReference type="InterPro" id="IPR005119">
    <property type="entry name" value="LysR_subst-bd"/>
</dbReference>
<dbReference type="InterPro" id="IPR000847">
    <property type="entry name" value="LysR_HTH_N"/>
</dbReference>